<keyword evidence="2" id="KW-1185">Reference proteome</keyword>
<dbReference type="EMBL" id="CP034346">
    <property type="protein sequence ID" value="AZS17413.1"/>
    <property type="molecule type" value="Genomic_DNA"/>
</dbReference>
<evidence type="ECO:0000313" key="2">
    <source>
        <dbReference type="Proteomes" id="UP000270678"/>
    </source>
</evidence>
<dbReference type="RefSeq" id="WP_127002958.1">
    <property type="nucleotide sequence ID" value="NZ_CP034346.1"/>
</dbReference>
<gene>
    <name evidence="1" type="ORF">EI981_25310</name>
</gene>
<sequence length="104" mass="12638">MSNESILQVIVDEQYLRQLAKEHIAKILSESQIGCWWDMKRLETETCRKRDWLISNILLNPIYREEMKVITNDCEDGRWKFKAKEMQLFLDKHFHELNRRKRGA</sequence>
<name>A0A3Q9IER2_9BACL</name>
<evidence type="ECO:0000313" key="1">
    <source>
        <dbReference type="EMBL" id="AZS17413.1"/>
    </source>
</evidence>
<dbReference type="OrthoDB" id="2187161at2"/>
<organism evidence="1 2">
    <name type="scientific">Paenibacillus lutimineralis</name>
    <dbReference type="NCBI Taxonomy" id="2707005"/>
    <lineage>
        <taxon>Bacteria</taxon>
        <taxon>Bacillati</taxon>
        <taxon>Bacillota</taxon>
        <taxon>Bacilli</taxon>
        <taxon>Bacillales</taxon>
        <taxon>Paenibacillaceae</taxon>
        <taxon>Paenibacillus</taxon>
    </lineage>
</organism>
<dbReference type="Proteomes" id="UP000270678">
    <property type="component" value="Chromosome"/>
</dbReference>
<dbReference type="KEGG" id="plut:EI981_25310"/>
<proteinExistence type="predicted"/>
<dbReference type="InterPro" id="IPR008489">
    <property type="entry name" value="DUF771"/>
</dbReference>
<protein>
    <submittedName>
        <fullName evidence="1">DUF771 domain-containing protein</fullName>
    </submittedName>
</protein>
<dbReference type="Pfam" id="PF05595">
    <property type="entry name" value="DUF771"/>
    <property type="match status" value="1"/>
</dbReference>
<accession>A0A3Q9IER2</accession>
<reference evidence="2" key="1">
    <citation type="submission" date="2018-12" db="EMBL/GenBank/DDBJ databases">
        <title>Complete genome sequence of Paenibacillus sp. MBLB1234.</title>
        <authorList>
            <person name="Nam Y.-D."/>
            <person name="Kang J."/>
            <person name="Chung W.-H."/>
            <person name="Park Y.S."/>
        </authorList>
    </citation>
    <scope>NUCLEOTIDE SEQUENCE [LARGE SCALE GENOMIC DNA]</scope>
    <source>
        <strain evidence="2">MBLB1234</strain>
    </source>
</reference>
<dbReference type="AlphaFoldDB" id="A0A3Q9IER2"/>